<evidence type="ECO:0000313" key="3">
    <source>
        <dbReference type="Proteomes" id="UP000799770"/>
    </source>
</evidence>
<evidence type="ECO:0000256" key="1">
    <source>
        <dbReference type="SAM" id="MobiDB-lite"/>
    </source>
</evidence>
<dbReference type="EMBL" id="ML977333">
    <property type="protein sequence ID" value="KAF2111728.1"/>
    <property type="molecule type" value="Genomic_DNA"/>
</dbReference>
<name>A0A6A5Z014_9PLEO</name>
<accession>A0A6A5Z014</accession>
<dbReference type="Proteomes" id="UP000799770">
    <property type="component" value="Unassembled WGS sequence"/>
</dbReference>
<proteinExistence type="predicted"/>
<feature type="region of interest" description="Disordered" evidence="1">
    <location>
        <begin position="138"/>
        <end position="217"/>
    </location>
</feature>
<gene>
    <name evidence="2" type="ORF">BDV96DRAFT_649705</name>
</gene>
<protein>
    <submittedName>
        <fullName evidence="2">Uncharacterized protein</fullName>
    </submittedName>
</protein>
<feature type="compositionally biased region" description="Acidic residues" evidence="1">
    <location>
        <begin position="159"/>
        <end position="208"/>
    </location>
</feature>
<keyword evidence="3" id="KW-1185">Reference proteome</keyword>
<dbReference type="AlphaFoldDB" id="A0A6A5Z014"/>
<evidence type="ECO:0000313" key="2">
    <source>
        <dbReference type="EMBL" id="KAF2111728.1"/>
    </source>
</evidence>
<reference evidence="2" key="1">
    <citation type="journal article" date="2020" name="Stud. Mycol.">
        <title>101 Dothideomycetes genomes: a test case for predicting lifestyles and emergence of pathogens.</title>
        <authorList>
            <person name="Haridas S."/>
            <person name="Albert R."/>
            <person name="Binder M."/>
            <person name="Bloem J."/>
            <person name="Labutti K."/>
            <person name="Salamov A."/>
            <person name="Andreopoulos B."/>
            <person name="Baker S."/>
            <person name="Barry K."/>
            <person name="Bills G."/>
            <person name="Bluhm B."/>
            <person name="Cannon C."/>
            <person name="Castanera R."/>
            <person name="Culley D."/>
            <person name="Daum C."/>
            <person name="Ezra D."/>
            <person name="Gonzalez J."/>
            <person name="Henrissat B."/>
            <person name="Kuo A."/>
            <person name="Liang C."/>
            <person name="Lipzen A."/>
            <person name="Lutzoni F."/>
            <person name="Magnuson J."/>
            <person name="Mondo S."/>
            <person name="Nolan M."/>
            <person name="Ohm R."/>
            <person name="Pangilinan J."/>
            <person name="Park H.-J."/>
            <person name="Ramirez L."/>
            <person name="Alfaro M."/>
            <person name="Sun H."/>
            <person name="Tritt A."/>
            <person name="Yoshinaga Y."/>
            <person name="Zwiers L.-H."/>
            <person name="Turgeon B."/>
            <person name="Goodwin S."/>
            <person name="Spatafora J."/>
            <person name="Crous P."/>
            <person name="Grigoriev I."/>
        </authorList>
    </citation>
    <scope>NUCLEOTIDE SEQUENCE</scope>
    <source>
        <strain evidence="2">CBS 627.86</strain>
    </source>
</reference>
<organism evidence="2 3">
    <name type="scientific">Lophiotrema nucula</name>
    <dbReference type="NCBI Taxonomy" id="690887"/>
    <lineage>
        <taxon>Eukaryota</taxon>
        <taxon>Fungi</taxon>
        <taxon>Dikarya</taxon>
        <taxon>Ascomycota</taxon>
        <taxon>Pezizomycotina</taxon>
        <taxon>Dothideomycetes</taxon>
        <taxon>Pleosporomycetidae</taxon>
        <taxon>Pleosporales</taxon>
        <taxon>Lophiotremataceae</taxon>
        <taxon>Lophiotrema</taxon>
    </lineage>
</organism>
<sequence>MTYSFILGFSSTTSLPLVMEQPSAPITTKQKVDLRQMCEDRINNTPGLKEFGDSITEKQHAKAWANFPAYFNRMQAASGRPLIDFEQETSTFSQRLREKVKSIPNHQQQLASIKAQSEAERAGFLQRLKETYQHSLSRKRVREEDESDDLQAAKFPRFDEDEGYASLDEADFASSEPEEADSDINDEETSFFDYDSGFESEEEDDEQDSASLGKTNSGFYLVSGGKRFAY</sequence>